<dbReference type="AlphaFoldDB" id="X0PEB9"/>
<dbReference type="STRING" id="1423734.FC83_GL000867"/>
<dbReference type="Proteomes" id="UP000051236">
    <property type="component" value="Unassembled WGS sequence"/>
</dbReference>
<protein>
    <submittedName>
        <fullName evidence="1">Uncharacterized protein</fullName>
    </submittedName>
</protein>
<reference evidence="1 2" key="1">
    <citation type="journal article" date="2015" name="Genome Announc.">
        <title>Expanding the biotechnology potential of lactobacilli through comparative genomics of 213 strains and associated genera.</title>
        <authorList>
            <person name="Sun Z."/>
            <person name="Harris H.M."/>
            <person name="McCann A."/>
            <person name="Guo C."/>
            <person name="Argimon S."/>
            <person name="Zhang W."/>
            <person name="Yang X."/>
            <person name="Jeffery I.B."/>
            <person name="Cooney J.C."/>
            <person name="Kagawa T.F."/>
            <person name="Liu W."/>
            <person name="Song Y."/>
            <person name="Salvetti E."/>
            <person name="Wrobel A."/>
            <person name="Rasinkangas P."/>
            <person name="Parkhill J."/>
            <person name="Rea M.C."/>
            <person name="O'Sullivan O."/>
            <person name="Ritari J."/>
            <person name="Douillard F.P."/>
            <person name="Paul Ross R."/>
            <person name="Yang R."/>
            <person name="Briner A.E."/>
            <person name="Felis G.E."/>
            <person name="de Vos W.M."/>
            <person name="Barrangou R."/>
            <person name="Klaenhammer T.R."/>
            <person name="Caufield P.W."/>
            <person name="Cui Y."/>
            <person name="Zhang H."/>
            <person name="O'Toole P.W."/>
        </authorList>
    </citation>
    <scope>NUCLEOTIDE SEQUENCE [LARGE SCALE GENOMIC DNA]</scope>
    <source>
        <strain evidence="1 2">DSM 18527</strain>
    </source>
</reference>
<name>X0PEB9_9LACO</name>
<dbReference type="EMBL" id="AZGA01000011">
    <property type="protein sequence ID" value="KRM35839.1"/>
    <property type="molecule type" value="Genomic_DNA"/>
</dbReference>
<dbReference type="eggNOG" id="ENOG5030AX0">
    <property type="taxonomic scope" value="Bacteria"/>
</dbReference>
<organism evidence="1 2">
    <name type="scientific">Agrilactobacillus composti DSM 18527 = JCM 14202</name>
    <dbReference type="NCBI Taxonomy" id="1423734"/>
    <lineage>
        <taxon>Bacteria</taxon>
        <taxon>Bacillati</taxon>
        <taxon>Bacillota</taxon>
        <taxon>Bacilli</taxon>
        <taxon>Lactobacillales</taxon>
        <taxon>Lactobacillaceae</taxon>
        <taxon>Agrilactobacillus</taxon>
    </lineage>
</organism>
<dbReference type="PATRIC" id="fig|1423734.3.peg.875"/>
<gene>
    <name evidence="1" type="ORF">FC83_GL000867</name>
</gene>
<accession>X0PEB9</accession>
<dbReference type="RefSeq" id="WP_035452425.1">
    <property type="nucleotide sequence ID" value="NZ_AZGA01000011.1"/>
</dbReference>
<evidence type="ECO:0000313" key="2">
    <source>
        <dbReference type="Proteomes" id="UP000051236"/>
    </source>
</evidence>
<dbReference type="OrthoDB" id="2300683at2"/>
<comment type="caution">
    <text evidence="1">The sequence shown here is derived from an EMBL/GenBank/DDBJ whole genome shotgun (WGS) entry which is preliminary data.</text>
</comment>
<keyword evidence="2" id="KW-1185">Reference proteome</keyword>
<evidence type="ECO:0000313" key="1">
    <source>
        <dbReference type="EMBL" id="KRM35839.1"/>
    </source>
</evidence>
<proteinExistence type="predicted"/>
<sequence>MRKKLSKKALKQASLKKIYFYIEFSDGRVLEVPVQISKTDTSAKDALIARLQQREGFVTDTQGVRYEFKNMVHYEIIEDKK</sequence>